<organism evidence="2 3">
    <name type="scientific">Salinicola rhizosphaerae</name>
    <dbReference type="NCBI Taxonomy" id="1443141"/>
    <lineage>
        <taxon>Bacteria</taxon>
        <taxon>Pseudomonadati</taxon>
        <taxon>Pseudomonadota</taxon>
        <taxon>Gammaproteobacteria</taxon>
        <taxon>Oceanospirillales</taxon>
        <taxon>Halomonadaceae</taxon>
        <taxon>Salinicola</taxon>
    </lineage>
</organism>
<dbReference type="InterPro" id="IPR008461">
    <property type="entry name" value="CrtY"/>
</dbReference>
<gene>
    <name evidence="2" type="ORF">GCM10009038_35700</name>
</gene>
<evidence type="ECO:0000256" key="1">
    <source>
        <dbReference type="ARBA" id="ARBA00006599"/>
    </source>
</evidence>
<dbReference type="Gene3D" id="3.50.50.60">
    <property type="entry name" value="FAD/NAD(P)-binding domain"/>
    <property type="match status" value="1"/>
</dbReference>
<dbReference type="RefSeq" id="WP_189446109.1">
    <property type="nucleotide sequence ID" value="NZ_BMZI01000009.1"/>
</dbReference>
<dbReference type="SUPFAM" id="SSF51905">
    <property type="entry name" value="FAD/NAD(P)-binding domain"/>
    <property type="match status" value="1"/>
</dbReference>
<dbReference type="Proteomes" id="UP000646745">
    <property type="component" value="Unassembled WGS sequence"/>
</dbReference>
<dbReference type="Pfam" id="PF05834">
    <property type="entry name" value="Lycopene_cycl"/>
    <property type="match status" value="1"/>
</dbReference>
<dbReference type="InterPro" id="IPR010108">
    <property type="entry name" value="Lycopene_cyclase_b/e"/>
</dbReference>
<reference evidence="3" key="1">
    <citation type="journal article" date="2019" name="Int. J. Syst. Evol. Microbiol.">
        <title>The Global Catalogue of Microorganisms (GCM) 10K type strain sequencing project: providing services to taxonomists for standard genome sequencing and annotation.</title>
        <authorList>
            <consortium name="The Broad Institute Genomics Platform"/>
            <consortium name="The Broad Institute Genome Sequencing Center for Infectious Disease"/>
            <person name="Wu L."/>
            <person name="Ma J."/>
        </authorList>
    </citation>
    <scope>NUCLEOTIDE SEQUENCE [LARGE SCALE GENOMIC DNA]</scope>
    <source>
        <strain evidence="3">KCTC 32998</strain>
    </source>
</reference>
<dbReference type="InterPro" id="IPR036188">
    <property type="entry name" value="FAD/NAD-bd_sf"/>
</dbReference>
<sequence>MQPHAIPAVPPGGWDLILVGGGLANGLIACHLRETRPELDVLVLEAGPRAGGNHTWSFHQGDLSAAQHAWLAPFVTSRWSGYDVRFPALERRLDGDYLSITSERFAAVMATTLGERLVTSCEVESLSPTAVRLASGERLTARGVIDGRGPLAPEAANPHLWTGFQAFVGQAWRLSRPHGLVRPILMDATVDQQGGYRFVYTLPLSPDRLLIEDTHYVDGPALEVVRARANITDYAAARGWQLDTLEREERGALPITLAGDFTRFWQRLDGQPTSGLRAGLFHPTTGYSLPQAAALAEHLSGLSSFEASQLFDEIRAFAAERWRAQRFYRMLDRMLFLAGKPDARWQVMQRFYRLDAALIERFYAGRSTIKDKLRILSGKPPVPVGQAMNAIMQRTSRLKALP</sequence>
<evidence type="ECO:0000313" key="3">
    <source>
        <dbReference type="Proteomes" id="UP000646745"/>
    </source>
</evidence>
<protein>
    <submittedName>
        <fullName evidence="2">Lycopene cyclase</fullName>
    </submittedName>
</protein>
<dbReference type="NCBIfam" id="TIGR01789">
    <property type="entry name" value="lycopene_cycl"/>
    <property type="match status" value="1"/>
</dbReference>
<accession>A0ABQ3ECL1</accession>
<proteinExistence type="inferred from homology"/>
<evidence type="ECO:0000313" key="2">
    <source>
        <dbReference type="EMBL" id="GHB33603.1"/>
    </source>
</evidence>
<comment type="caution">
    <text evidence="2">The sequence shown here is derived from an EMBL/GenBank/DDBJ whole genome shotgun (WGS) entry which is preliminary data.</text>
</comment>
<keyword evidence="3" id="KW-1185">Reference proteome</keyword>
<dbReference type="EMBL" id="BMZI01000009">
    <property type="protein sequence ID" value="GHB33603.1"/>
    <property type="molecule type" value="Genomic_DNA"/>
</dbReference>
<comment type="similarity">
    <text evidence="1">Belongs to the lycopene cyclase family.</text>
</comment>
<dbReference type="NCBIfam" id="TIGR01790">
    <property type="entry name" value="carotene-cycl"/>
    <property type="match status" value="1"/>
</dbReference>
<name>A0ABQ3ECL1_9GAMM</name>